<dbReference type="PROSITE" id="PS50297">
    <property type="entry name" value="ANK_REP_REGION"/>
    <property type="match status" value="4"/>
</dbReference>
<keyword evidence="1" id="KW-0677">Repeat</keyword>
<dbReference type="InterPro" id="IPR002110">
    <property type="entry name" value="Ankyrin_rpt"/>
</dbReference>
<keyword evidence="2 3" id="KW-0040">ANK repeat</keyword>
<feature type="repeat" description="ANK" evidence="3">
    <location>
        <begin position="170"/>
        <end position="202"/>
    </location>
</feature>
<keyword evidence="6" id="KW-1185">Reference proteome</keyword>
<dbReference type="OrthoDB" id="1577640at2759"/>
<evidence type="ECO:0000313" key="6">
    <source>
        <dbReference type="Proteomes" id="UP000604046"/>
    </source>
</evidence>
<evidence type="ECO:0000256" key="4">
    <source>
        <dbReference type="SAM" id="MobiDB-lite"/>
    </source>
</evidence>
<feature type="compositionally biased region" description="Low complexity" evidence="4">
    <location>
        <begin position="1"/>
        <end position="19"/>
    </location>
</feature>
<feature type="region of interest" description="Disordered" evidence="4">
    <location>
        <begin position="1"/>
        <end position="24"/>
    </location>
</feature>
<feature type="repeat" description="ANK" evidence="3">
    <location>
        <begin position="244"/>
        <end position="276"/>
    </location>
</feature>
<organism evidence="5 6">
    <name type="scientific">Symbiodinium natans</name>
    <dbReference type="NCBI Taxonomy" id="878477"/>
    <lineage>
        <taxon>Eukaryota</taxon>
        <taxon>Sar</taxon>
        <taxon>Alveolata</taxon>
        <taxon>Dinophyceae</taxon>
        <taxon>Suessiales</taxon>
        <taxon>Symbiodiniaceae</taxon>
        <taxon>Symbiodinium</taxon>
    </lineage>
</organism>
<feature type="repeat" description="ANK" evidence="3">
    <location>
        <begin position="277"/>
        <end position="309"/>
    </location>
</feature>
<evidence type="ECO:0000256" key="2">
    <source>
        <dbReference type="ARBA" id="ARBA00023043"/>
    </source>
</evidence>
<evidence type="ECO:0000313" key="5">
    <source>
        <dbReference type="EMBL" id="CAE7309956.1"/>
    </source>
</evidence>
<dbReference type="PANTHER" id="PTHR24198">
    <property type="entry name" value="ANKYRIN REPEAT AND PROTEIN KINASE DOMAIN-CONTAINING PROTEIN"/>
    <property type="match status" value="1"/>
</dbReference>
<dbReference type="Proteomes" id="UP000604046">
    <property type="component" value="Unassembled WGS sequence"/>
</dbReference>
<dbReference type="SUPFAM" id="SSF48403">
    <property type="entry name" value="Ankyrin repeat"/>
    <property type="match status" value="1"/>
</dbReference>
<gene>
    <name evidence="5" type="primary">Ank3</name>
    <name evidence="5" type="ORF">SNAT2548_LOCUS16284</name>
</gene>
<reference evidence="5" key="1">
    <citation type="submission" date="2021-02" db="EMBL/GenBank/DDBJ databases">
        <authorList>
            <person name="Dougan E. K."/>
            <person name="Rhodes N."/>
            <person name="Thang M."/>
            <person name="Chan C."/>
        </authorList>
    </citation>
    <scope>NUCLEOTIDE SEQUENCE</scope>
</reference>
<dbReference type="PROSITE" id="PS50088">
    <property type="entry name" value="ANK_REPEAT"/>
    <property type="match status" value="4"/>
</dbReference>
<dbReference type="InterPro" id="IPR029071">
    <property type="entry name" value="Ubiquitin-like_domsf"/>
</dbReference>
<evidence type="ECO:0000256" key="3">
    <source>
        <dbReference type="PROSITE-ProRule" id="PRU00023"/>
    </source>
</evidence>
<dbReference type="AlphaFoldDB" id="A0A812NJD8"/>
<accession>A0A812NJD8</accession>
<dbReference type="Pfam" id="PF12796">
    <property type="entry name" value="Ank_2"/>
    <property type="match status" value="2"/>
</dbReference>
<dbReference type="EMBL" id="CAJNDS010002078">
    <property type="protein sequence ID" value="CAE7309956.1"/>
    <property type="molecule type" value="Genomic_DNA"/>
</dbReference>
<name>A0A812NJD8_9DINO</name>
<evidence type="ECO:0000256" key="1">
    <source>
        <dbReference type="ARBA" id="ARBA00022737"/>
    </source>
</evidence>
<comment type="caution">
    <text evidence="5">The sequence shown here is derived from an EMBL/GenBank/DDBJ whole genome shotgun (WGS) entry which is preliminary data.</text>
</comment>
<dbReference type="SUPFAM" id="SSF54236">
    <property type="entry name" value="Ubiquitin-like"/>
    <property type="match status" value="1"/>
</dbReference>
<dbReference type="InterPro" id="IPR036770">
    <property type="entry name" value="Ankyrin_rpt-contain_sf"/>
</dbReference>
<dbReference type="PANTHER" id="PTHR24198:SF165">
    <property type="entry name" value="ANKYRIN REPEAT-CONTAINING PROTEIN-RELATED"/>
    <property type="match status" value="1"/>
</dbReference>
<proteinExistence type="predicted"/>
<protein>
    <submittedName>
        <fullName evidence="5">Ank3 protein</fullName>
    </submittedName>
</protein>
<sequence length="411" mass="44893">MFGSADLSPSSRSSASHGMGADGAKHTTRMLQVLKVSGEDLTTIPAEELSDVLSLKLCLQPLCGVPRFRQRLLRDCDILEDDALLDASIPVQLVLLAFVSASNEEVDQLSAASRAGRAKEVEEALLRPQDPDLRLPDGSAALHSAAKAGHEDIVRLLLEGGAEKDSRNNRGETPLFVAARKFRVDSARALLEAMANPNARDNRGETPLCVVARKGHVHGFPLGHARIGHLLLQMGADPDSACSVGRTPLWWACLRGDMDIAVMLLQVGAHHQVADASGITPLWLASCVGLVRLVHLLLEKGADQTWADKRGRTPFQMTRELVRLHAEAGPDTDKFRNACGALSLFRGSTFQSTMRTRERIKLCLEAFHRCNRPLSDIWISEMGYQAVLDLMSEAAASNDMYCEARVKRLRT</sequence>
<dbReference type="Gene3D" id="1.25.40.20">
    <property type="entry name" value="Ankyrin repeat-containing domain"/>
    <property type="match status" value="2"/>
</dbReference>
<dbReference type="SMART" id="SM00248">
    <property type="entry name" value="ANK"/>
    <property type="match status" value="5"/>
</dbReference>
<feature type="repeat" description="ANK" evidence="3">
    <location>
        <begin position="137"/>
        <end position="169"/>
    </location>
</feature>